<evidence type="ECO:0000313" key="3">
    <source>
        <dbReference type="Proteomes" id="UP000052012"/>
    </source>
</evidence>
<dbReference type="OrthoDB" id="9800780at2"/>
<protein>
    <submittedName>
        <fullName evidence="2">Uncharacterized protein</fullName>
    </submittedName>
</protein>
<dbReference type="EMBL" id="AYYQ01000006">
    <property type="protein sequence ID" value="KRM69220.1"/>
    <property type="molecule type" value="Genomic_DNA"/>
</dbReference>
<sequence length="299" mass="33486">MRNAGVYITNHLNKTIELPVAPSEMTIKKTTDDKKETVVKLGEVNRIGDNKLIDFSINVIIPIDIKHCHYLTAKNTLSNGNKYISFLNNIYKSKKPCRVVLTTTSISVRATLNFEYGFKDGYAKEYACTLTFTEFKKFKAKKLKTTGKKKKVAKKGKSRKKPSHKKSRGSKVKINNKKHKNVTGRIVGKRGGTGVGSVANNIKVGNGKSAMRKKLASKSYLIKHDNNLQPQYFFRKENQPHYKHPIKVPSGSIGFIKPTDIFNNKTAKAPQSPHSIPKSKPKENNKSLPKFPKINAFGG</sequence>
<dbReference type="Proteomes" id="UP000052012">
    <property type="component" value="Unassembled WGS sequence"/>
</dbReference>
<reference evidence="2 3" key="1">
    <citation type="journal article" date="2015" name="Genome Announc.">
        <title>Expanding the biotechnology potential of lactobacilli through comparative genomics of 213 strains and associated genera.</title>
        <authorList>
            <person name="Sun Z."/>
            <person name="Harris H.M."/>
            <person name="McCann A."/>
            <person name="Guo C."/>
            <person name="Argimon S."/>
            <person name="Zhang W."/>
            <person name="Yang X."/>
            <person name="Jeffery I.B."/>
            <person name="Cooney J.C."/>
            <person name="Kagawa T.F."/>
            <person name="Liu W."/>
            <person name="Song Y."/>
            <person name="Salvetti E."/>
            <person name="Wrobel A."/>
            <person name="Rasinkangas P."/>
            <person name="Parkhill J."/>
            <person name="Rea M.C."/>
            <person name="O'Sullivan O."/>
            <person name="Ritari J."/>
            <person name="Douillard F.P."/>
            <person name="Paul Ross R."/>
            <person name="Yang R."/>
            <person name="Briner A.E."/>
            <person name="Felis G.E."/>
            <person name="de Vos W.M."/>
            <person name="Barrangou R."/>
            <person name="Klaenhammer T.R."/>
            <person name="Caufield P.W."/>
            <person name="Cui Y."/>
            <person name="Zhang H."/>
            <person name="O'Toole P.W."/>
        </authorList>
    </citation>
    <scope>NUCLEOTIDE SEQUENCE [LARGE SCALE GENOMIC DNA]</scope>
    <source>
        <strain evidence="2 3">DSM 23829</strain>
    </source>
</reference>
<dbReference type="AlphaFoldDB" id="A0A0R2AUQ6"/>
<dbReference type="STRING" id="1423781.FD06_GL000279"/>
<dbReference type="RefSeq" id="WP_056965768.1">
    <property type="nucleotide sequence ID" value="NZ_AYYQ01000006.1"/>
</dbReference>
<evidence type="ECO:0000256" key="1">
    <source>
        <dbReference type="SAM" id="MobiDB-lite"/>
    </source>
</evidence>
<organism evidence="2 3">
    <name type="scientific">Apilactobacillus ozensis DSM 23829 = JCM 17196</name>
    <dbReference type="NCBI Taxonomy" id="1423781"/>
    <lineage>
        <taxon>Bacteria</taxon>
        <taxon>Bacillati</taxon>
        <taxon>Bacillota</taxon>
        <taxon>Bacilli</taxon>
        <taxon>Lactobacillales</taxon>
        <taxon>Lactobacillaceae</taxon>
        <taxon>Apilactobacillus</taxon>
    </lineage>
</organism>
<feature type="region of interest" description="Disordered" evidence="1">
    <location>
        <begin position="257"/>
        <end position="299"/>
    </location>
</feature>
<gene>
    <name evidence="2" type="ORF">FD06_GL000279</name>
</gene>
<feature type="region of interest" description="Disordered" evidence="1">
    <location>
        <begin position="146"/>
        <end position="175"/>
    </location>
</feature>
<keyword evidence="3" id="KW-1185">Reference proteome</keyword>
<evidence type="ECO:0000313" key="2">
    <source>
        <dbReference type="EMBL" id="KRM69220.1"/>
    </source>
</evidence>
<name>A0A0R2AUQ6_9LACO</name>
<accession>A0A0R2AUQ6</accession>
<proteinExistence type="predicted"/>
<comment type="caution">
    <text evidence="2">The sequence shown here is derived from an EMBL/GenBank/DDBJ whole genome shotgun (WGS) entry which is preliminary data.</text>
</comment>
<dbReference type="PATRIC" id="fig|1423781.4.peg.282"/>